<dbReference type="Proteomes" id="UP000199328">
    <property type="component" value="Unassembled WGS sequence"/>
</dbReference>
<dbReference type="STRING" id="990712.SAMN05216257_10151"/>
<reference evidence="4" key="1">
    <citation type="submission" date="2016-10" db="EMBL/GenBank/DDBJ databases">
        <authorList>
            <person name="Varghese N."/>
            <person name="Submissions S."/>
        </authorList>
    </citation>
    <scope>NUCLEOTIDE SEQUENCE [LARGE SCALE GENOMIC DNA]</scope>
    <source>
        <strain evidence="4">CGMCC 1.10789</strain>
    </source>
</reference>
<feature type="domain" description="HTH merR-type" evidence="2">
    <location>
        <begin position="9"/>
        <end position="78"/>
    </location>
</feature>
<dbReference type="PANTHER" id="PTHR30204">
    <property type="entry name" value="REDOX-CYCLING DRUG-SENSING TRANSCRIPTIONAL ACTIVATOR SOXR"/>
    <property type="match status" value="1"/>
</dbReference>
<dbReference type="CDD" id="cd04785">
    <property type="entry name" value="HTH_CadR-PbrR-like"/>
    <property type="match status" value="1"/>
</dbReference>
<evidence type="ECO:0000256" key="1">
    <source>
        <dbReference type="ARBA" id="ARBA00023125"/>
    </source>
</evidence>
<dbReference type="SMART" id="SM00422">
    <property type="entry name" value="HTH_MERR"/>
    <property type="match status" value="1"/>
</dbReference>
<evidence type="ECO:0000259" key="2">
    <source>
        <dbReference type="PROSITE" id="PS50937"/>
    </source>
</evidence>
<dbReference type="Pfam" id="PF13411">
    <property type="entry name" value="MerR_1"/>
    <property type="match status" value="1"/>
</dbReference>
<dbReference type="AlphaFoldDB" id="A0A1G8XUC8"/>
<dbReference type="PROSITE" id="PS50937">
    <property type="entry name" value="HTH_MERR_2"/>
    <property type="match status" value="1"/>
</dbReference>
<dbReference type="GO" id="GO:0003700">
    <property type="term" value="F:DNA-binding transcription factor activity"/>
    <property type="evidence" value="ECO:0007669"/>
    <property type="project" value="InterPro"/>
</dbReference>
<dbReference type="EMBL" id="FNFV01000001">
    <property type="protein sequence ID" value="SDJ93764.1"/>
    <property type="molecule type" value="Genomic_DNA"/>
</dbReference>
<name>A0A1G8XUC8_9RHOB</name>
<dbReference type="PRINTS" id="PR00040">
    <property type="entry name" value="HTHMERR"/>
</dbReference>
<sequence length="145" mass="15818">MAPLTSARGYSIGALSRATGVKVETIRYYERIGIMPEPGRTAGGNRQYTHEHLKRLSFIRRCRALGFPVAEIRALLSMVDSRDVTCGEVHAIVTHQLAEVRRRLADLARLEADLSAMAAQCAQGDVPACPIIDTLFDDDAPSLPA</sequence>
<protein>
    <submittedName>
        <fullName evidence="3">MerR family transcriptional regulator, mercuric resistance operon regulatory protein</fullName>
    </submittedName>
</protein>
<dbReference type="PROSITE" id="PS00552">
    <property type="entry name" value="HTH_MERR_1"/>
    <property type="match status" value="1"/>
</dbReference>
<gene>
    <name evidence="3" type="ORF">SAMN05216257_10151</name>
</gene>
<dbReference type="InterPro" id="IPR047057">
    <property type="entry name" value="MerR_fam"/>
</dbReference>
<dbReference type="SUPFAM" id="SSF46955">
    <property type="entry name" value="Putative DNA-binding domain"/>
    <property type="match status" value="1"/>
</dbReference>
<dbReference type="OrthoDB" id="9802944at2"/>
<dbReference type="PANTHER" id="PTHR30204:SF92">
    <property type="entry name" value="HTH-TYPE TRANSCRIPTIONAL REGULATOR ZNTR"/>
    <property type="match status" value="1"/>
</dbReference>
<dbReference type="RefSeq" id="WP_092497041.1">
    <property type="nucleotide sequence ID" value="NZ_FNFV01000001.1"/>
</dbReference>
<dbReference type="Gene3D" id="1.10.1660.10">
    <property type="match status" value="1"/>
</dbReference>
<dbReference type="GO" id="GO:0003677">
    <property type="term" value="F:DNA binding"/>
    <property type="evidence" value="ECO:0007669"/>
    <property type="project" value="UniProtKB-KW"/>
</dbReference>
<evidence type="ECO:0000313" key="4">
    <source>
        <dbReference type="Proteomes" id="UP000199328"/>
    </source>
</evidence>
<proteinExistence type="predicted"/>
<dbReference type="InterPro" id="IPR009061">
    <property type="entry name" value="DNA-bd_dom_put_sf"/>
</dbReference>
<organism evidence="3 4">
    <name type="scientific">Meinhardsimonia xiamenensis</name>
    <dbReference type="NCBI Taxonomy" id="990712"/>
    <lineage>
        <taxon>Bacteria</taxon>
        <taxon>Pseudomonadati</taxon>
        <taxon>Pseudomonadota</taxon>
        <taxon>Alphaproteobacteria</taxon>
        <taxon>Rhodobacterales</taxon>
        <taxon>Paracoccaceae</taxon>
        <taxon>Meinhardsimonia</taxon>
    </lineage>
</organism>
<dbReference type="InterPro" id="IPR000551">
    <property type="entry name" value="MerR-type_HTH_dom"/>
</dbReference>
<evidence type="ECO:0000313" key="3">
    <source>
        <dbReference type="EMBL" id="SDJ93764.1"/>
    </source>
</evidence>
<keyword evidence="1" id="KW-0238">DNA-binding</keyword>
<accession>A0A1G8XUC8</accession>
<keyword evidence="4" id="KW-1185">Reference proteome</keyword>